<proteinExistence type="predicted"/>
<evidence type="ECO:0000256" key="1">
    <source>
        <dbReference type="SAM" id="SignalP"/>
    </source>
</evidence>
<dbReference type="RefSeq" id="WP_265376257.1">
    <property type="nucleotide sequence ID" value="NZ_JAMQPV010000003.1"/>
</dbReference>
<feature type="chain" id="PRO_5046196028" evidence="1">
    <location>
        <begin position="32"/>
        <end position="320"/>
    </location>
</feature>
<evidence type="ECO:0000313" key="3">
    <source>
        <dbReference type="Proteomes" id="UP001209737"/>
    </source>
</evidence>
<protein>
    <submittedName>
        <fullName evidence="2">Uncharacterized protein</fullName>
    </submittedName>
</protein>
<dbReference type="EMBL" id="JAMQPV010000003">
    <property type="protein sequence ID" value="MCW7463466.1"/>
    <property type="molecule type" value="Genomic_DNA"/>
</dbReference>
<evidence type="ECO:0000313" key="2">
    <source>
        <dbReference type="EMBL" id="MCW7463466.1"/>
    </source>
</evidence>
<accession>A0ABT3M0H8</accession>
<keyword evidence="1" id="KW-0732">Signal</keyword>
<sequence>MKRLFPFFKITILTFSLSITSLSLYSQQAWAPYERQLWVRPVFIHSEYDSAFLAGQKAKYDDNVRISVANLALEYGITDRLTADLTIGFGKLGRHRIFNRYLGLQQTPEVPDKYGFMDSRFGLRYKLVDEFDSKYRWMPTISLRVGGIKRGDYDRNPQSLGDGASGGEVNLYLAKDFGFWGMGGLGELSYRKRENPVPDDILYYSALYKRFFESLFLTIGMRGQIGQGGYAYADPRQQPPWNLVRYPQPSVYGINPYDVYVQNERPAWGRKEVFHNAELGFSYVDSFGNFYTLFYSETIAGYNTARLQTVGFAITLPYNL</sequence>
<comment type="caution">
    <text evidence="2">The sequence shown here is derived from an EMBL/GenBank/DDBJ whole genome shotgun (WGS) entry which is preliminary data.</text>
</comment>
<organism evidence="2 3">
    <name type="scientific">Leptospira limi</name>
    <dbReference type="NCBI Taxonomy" id="2950023"/>
    <lineage>
        <taxon>Bacteria</taxon>
        <taxon>Pseudomonadati</taxon>
        <taxon>Spirochaetota</taxon>
        <taxon>Spirochaetia</taxon>
        <taxon>Leptospirales</taxon>
        <taxon>Leptospiraceae</taxon>
        <taxon>Leptospira</taxon>
    </lineage>
</organism>
<keyword evidence="3" id="KW-1185">Reference proteome</keyword>
<name>A0ABT3M0H8_9LEPT</name>
<feature type="signal peptide" evidence="1">
    <location>
        <begin position="1"/>
        <end position="31"/>
    </location>
</feature>
<dbReference type="Proteomes" id="UP001209737">
    <property type="component" value="Unassembled WGS sequence"/>
</dbReference>
<reference evidence="2 3" key="1">
    <citation type="submission" date="2022-06" db="EMBL/GenBank/DDBJ databases">
        <title>Leptospira isolates from biofilms formed at urban environments.</title>
        <authorList>
            <person name="Ribeiro P.S."/>
            <person name="Sousa T."/>
            <person name="Carvalho N."/>
            <person name="Aburjaile F."/>
            <person name="Neves F."/>
            <person name="Oliveira D."/>
            <person name="Blanco L."/>
            <person name="Lima J."/>
            <person name="Costa F."/>
            <person name="Brenig B."/>
            <person name="Soares S."/>
            <person name="Ramos R."/>
            <person name="Goes-Neto A."/>
            <person name="Matiuzzi M."/>
            <person name="Azevedo V."/>
            <person name="Ristow P."/>
        </authorList>
    </citation>
    <scope>NUCLEOTIDE SEQUENCE [LARGE SCALE GENOMIC DNA]</scope>
    <source>
        <strain evidence="2 3">VSF25</strain>
    </source>
</reference>
<gene>
    <name evidence="2" type="ORF">ND812_15310</name>
</gene>